<accession>A0A5J5K806</accession>
<dbReference type="GO" id="GO:0003824">
    <property type="term" value="F:catalytic activity"/>
    <property type="evidence" value="ECO:0007669"/>
    <property type="project" value="InterPro"/>
</dbReference>
<comment type="caution">
    <text evidence="1">The sequence shown here is derived from an EMBL/GenBank/DDBJ whole genome shotgun (WGS) entry which is preliminary data.</text>
</comment>
<reference evidence="1 2" key="1">
    <citation type="submission" date="2019-09" db="EMBL/GenBank/DDBJ databases">
        <title>Screening of Novel Bioactive Compounds from Soil-Associated.</title>
        <authorList>
            <person name="Gong X."/>
        </authorList>
    </citation>
    <scope>NUCLEOTIDE SEQUENCE [LARGE SCALE GENOMIC DNA]</scope>
    <source>
        <strain evidence="1 2">Gxj-6</strain>
    </source>
</reference>
<gene>
    <name evidence="1" type="ORF">F5972_07350</name>
</gene>
<dbReference type="AlphaFoldDB" id="A0A5J5K806"/>
<dbReference type="EMBL" id="VYTZ01000002">
    <property type="protein sequence ID" value="KAA9380895.1"/>
    <property type="molecule type" value="Genomic_DNA"/>
</dbReference>
<organism evidence="1 2">
    <name type="scientific">Microbispora cellulosiformans</name>
    <dbReference type="NCBI Taxonomy" id="2614688"/>
    <lineage>
        <taxon>Bacteria</taxon>
        <taxon>Bacillati</taxon>
        <taxon>Actinomycetota</taxon>
        <taxon>Actinomycetes</taxon>
        <taxon>Streptosporangiales</taxon>
        <taxon>Streptosporangiaceae</taxon>
        <taxon>Microbispora</taxon>
    </lineage>
</organism>
<dbReference type="RefSeq" id="WP_150932335.1">
    <property type="nucleotide sequence ID" value="NZ_VYTZ01000002.1"/>
</dbReference>
<dbReference type="Proteomes" id="UP000327011">
    <property type="component" value="Unassembled WGS sequence"/>
</dbReference>
<proteinExistence type="predicted"/>
<evidence type="ECO:0000313" key="1">
    <source>
        <dbReference type="EMBL" id="KAA9380895.1"/>
    </source>
</evidence>
<dbReference type="NCBIfam" id="TIGR03252">
    <property type="entry name" value="HhH-GPD-type base excision DNA repair protein"/>
    <property type="match status" value="1"/>
</dbReference>
<evidence type="ECO:0000313" key="2">
    <source>
        <dbReference type="Proteomes" id="UP000327011"/>
    </source>
</evidence>
<dbReference type="GO" id="GO:0006281">
    <property type="term" value="P:DNA repair"/>
    <property type="evidence" value="ECO:0007669"/>
    <property type="project" value="InterPro"/>
</dbReference>
<sequence>MRIRLAQDPEADELLGRSPLALLIGMLLDQQVPLERAFAGPRAIAARLGHDLDARAIASYDPDRFAALLADPPAVHRYPRAMAARVQALAAHLSEHYDGSAEKVWQDVRDGADLLRRLLALPGFGRQKAQIFLALLGKQCGVRPDGWREAAGLYGEEGVHRSVADVVDAASLQLVRATKQEAKRAAKK</sequence>
<keyword evidence="2" id="KW-1185">Reference proteome</keyword>
<dbReference type="InterPro" id="IPR017658">
    <property type="entry name" value="HhH-GPD_base_excis"/>
</dbReference>
<dbReference type="Gene3D" id="1.10.340.30">
    <property type="entry name" value="Hypothetical protein, domain 2"/>
    <property type="match status" value="1"/>
</dbReference>
<dbReference type="InterPro" id="IPR011257">
    <property type="entry name" value="DNA_glycosylase"/>
</dbReference>
<dbReference type="SUPFAM" id="SSF48150">
    <property type="entry name" value="DNA-glycosylase"/>
    <property type="match status" value="1"/>
</dbReference>
<protein>
    <submittedName>
        <fullName evidence="1">Fe-S cluster assembly protein HesB</fullName>
    </submittedName>
</protein>
<name>A0A5J5K806_9ACTN</name>